<dbReference type="Proteomes" id="UP000708208">
    <property type="component" value="Unassembled WGS sequence"/>
</dbReference>
<reference evidence="2" key="1">
    <citation type="submission" date="2021-06" db="EMBL/GenBank/DDBJ databases">
        <authorList>
            <person name="Hodson N. C."/>
            <person name="Mongue J. A."/>
            <person name="Jaron S. K."/>
        </authorList>
    </citation>
    <scope>NUCLEOTIDE SEQUENCE</scope>
</reference>
<organism evidence="2 3">
    <name type="scientific">Allacma fusca</name>
    <dbReference type="NCBI Taxonomy" id="39272"/>
    <lineage>
        <taxon>Eukaryota</taxon>
        <taxon>Metazoa</taxon>
        <taxon>Ecdysozoa</taxon>
        <taxon>Arthropoda</taxon>
        <taxon>Hexapoda</taxon>
        <taxon>Collembola</taxon>
        <taxon>Symphypleona</taxon>
        <taxon>Sminthuridae</taxon>
        <taxon>Allacma</taxon>
    </lineage>
</organism>
<dbReference type="AlphaFoldDB" id="A0A8J2PIA3"/>
<accession>A0A8J2PIA3</accession>
<feature type="transmembrane region" description="Helical" evidence="1">
    <location>
        <begin position="116"/>
        <end position="139"/>
    </location>
</feature>
<keyword evidence="1" id="KW-0472">Membrane</keyword>
<comment type="caution">
    <text evidence="2">The sequence shown here is derived from an EMBL/GenBank/DDBJ whole genome shotgun (WGS) entry which is preliminary data.</text>
</comment>
<feature type="transmembrane region" description="Helical" evidence="1">
    <location>
        <begin position="12"/>
        <end position="30"/>
    </location>
</feature>
<keyword evidence="3" id="KW-1185">Reference proteome</keyword>
<keyword evidence="1" id="KW-0812">Transmembrane</keyword>
<evidence type="ECO:0000313" key="2">
    <source>
        <dbReference type="EMBL" id="CAG7822794.1"/>
    </source>
</evidence>
<evidence type="ECO:0000256" key="1">
    <source>
        <dbReference type="SAM" id="Phobius"/>
    </source>
</evidence>
<protein>
    <submittedName>
        <fullName evidence="2">Uncharacterized protein</fullName>
    </submittedName>
</protein>
<feature type="transmembrane region" description="Helical" evidence="1">
    <location>
        <begin position="195"/>
        <end position="217"/>
    </location>
</feature>
<proteinExistence type="predicted"/>
<name>A0A8J2PIA3_9HEXA</name>
<keyword evidence="1" id="KW-1133">Transmembrane helix</keyword>
<dbReference type="EMBL" id="CAJVCH010527476">
    <property type="protein sequence ID" value="CAG7822794.1"/>
    <property type="molecule type" value="Genomic_DNA"/>
</dbReference>
<gene>
    <name evidence="2" type="ORF">AFUS01_LOCUS33046</name>
</gene>
<sequence>MGKEVYVKTVGGISFLLASGLLISSGMFLASTKEFSLDTPKHNIYAKRNHKGGSGRSELPQFFITARVSRKKRYYNHKNGNAEILSSHYRSDNTGQSQWPQNSIHHTPTTNSKLRMFNGLAITGIIISIFQVSASFLGCCATKKTGRRLSILWMFTNMIIVIGLIIIFALSMYYYRSCLSMGLSKGAAHKEWLAFTVTVFVNAFLSVALISYSYFALKRKHYEYEKYATTTDNSSHSDERQKLTNVYTSNVRAH</sequence>
<evidence type="ECO:0000313" key="3">
    <source>
        <dbReference type="Proteomes" id="UP000708208"/>
    </source>
</evidence>
<feature type="transmembrane region" description="Helical" evidence="1">
    <location>
        <begin position="151"/>
        <end position="175"/>
    </location>
</feature>